<gene>
    <name evidence="1" type="ORF">C7B46_19315</name>
</gene>
<dbReference type="EMBL" id="PXYW01000107">
    <property type="protein sequence ID" value="PSR27614.1"/>
    <property type="molecule type" value="Genomic_DNA"/>
</dbReference>
<comment type="caution">
    <text evidence="1">The sequence shown here is derived from an EMBL/GenBank/DDBJ whole genome shotgun (WGS) entry which is preliminary data.</text>
</comment>
<proteinExistence type="predicted"/>
<dbReference type="Proteomes" id="UP000242972">
    <property type="component" value="Unassembled WGS sequence"/>
</dbReference>
<reference evidence="1 2" key="1">
    <citation type="journal article" date="2014" name="BMC Genomics">
        <title>Comparison of environmental and isolate Sulfobacillus genomes reveals diverse carbon, sulfur, nitrogen, and hydrogen metabolisms.</title>
        <authorList>
            <person name="Justice N.B."/>
            <person name="Norman A."/>
            <person name="Brown C.T."/>
            <person name="Singh A."/>
            <person name="Thomas B.C."/>
            <person name="Banfield J.F."/>
        </authorList>
    </citation>
    <scope>NUCLEOTIDE SEQUENCE [LARGE SCALE GENOMIC DNA]</scope>
    <source>
        <strain evidence="1">AMDSBA4</strain>
    </source>
</reference>
<organism evidence="1 2">
    <name type="scientific">Sulfobacillus benefaciens</name>
    <dbReference type="NCBI Taxonomy" id="453960"/>
    <lineage>
        <taxon>Bacteria</taxon>
        <taxon>Bacillati</taxon>
        <taxon>Bacillota</taxon>
        <taxon>Clostridia</taxon>
        <taxon>Eubacteriales</taxon>
        <taxon>Clostridiales Family XVII. Incertae Sedis</taxon>
        <taxon>Sulfobacillus</taxon>
    </lineage>
</organism>
<dbReference type="AlphaFoldDB" id="A0A2T2WZD8"/>
<protein>
    <submittedName>
        <fullName evidence="1">Uncharacterized protein</fullName>
    </submittedName>
</protein>
<evidence type="ECO:0000313" key="2">
    <source>
        <dbReference type="Proteomes" id="UP000242972"/>
    </source>
</evidence>
<accession>A0A2T2WZD8</accession>
<evidence type="ECO:0000313" key="1">
    <source>
        <dbReference type="EMBL" id="PSR27614.1"/>
    </source>
</evidence>
<name>A0A2T2WZD8_9FIRM</name>
<sequence>MSPISPISIDVADKPYTNRGSLPVHPRVMAYWIAYFAHRLTTVLDDESISMNILREWLSEMSEDLKQLALLDGQLDDTNHDRARHLADAMQAFIFHEGPDPDEDPALRALCDPDWSDIFPPAVS</sequence>